<dbReference type="InterPro" id="IPR055510">
    <property type="entry name" value="DUF7083"/>
</dbReference>
<dbReference type="EMBL" id="CADEPM010000003">
    <property type="protein sequence ID" value="CAB3402763.1"/>
    <property type="molecule type" value="Genomic_DNA"/>
</dbReference>
<dbReference type="Pfam" id="PF23309">
    <property type="entry name" value="DUF7083"/>
    <property type="match status" value="1"/>
</dbReference>
<comment type="caution">
    <text evidence="2">The sequence shown here is derived from an EMBL/GenBank/DDBJ whole genome shotgun (WGS) entry which is preliminary data.</text>
</comment>
<accession>A0A8S1EKY6</accession>
<gene>
    <name evidence="2" type="ORF">CBOVIS_LOCUS5337</name>
</gene>
<keyword evidence="3" id="KW-1185">Reference proteome</keyword>
<organism evidence="2 3">
    <name type="scientific">Caenorhabditis bovis</name>
    <dbReference type="NCBI Taxonomy" id="2654633"/>
    <lineage>
        <taxon>Eukaryota</taxon>
        <taxon>Metazoa</taxon>
        <taxon>Ecdysozoa</taxon>
        <taxon>Nematoda</taxon>
        <taxon>Chromadorea</taxon>
        <taxon>Rhabditida</taxon>
        <taxon>Rhabditina</taxon>
        <taxon>Rhabditomorpha</taxon>
        <taxon>Rhabditoidea</taxon>
        <taxon>Rhabditidae</taxon>
        <taxon>Peloderinae</taxon>
        <taxon>Caenorhabditis</taxon>
    </lineage>
</organism>
<dbReference type="OrthoDB" id="5830452at2759"/>
<sequence>MAAVLSGLDKSKLFNALSSQIPIFSYDRDAGKTFDEWYTRYEDVVSAQGQDLDEASRARLIITKLDAATYNRFTSSISPRKPSDLSFEETINVLKTRFNAQASRFRRRYEFSNTEFRGSTQDDIEDYLDELNVKFDRAEIQNATRDEHICIAFISGLRRDGHQHLRMRALQVLESNPNTTPRQLMNELKQMMEVREDEKLKKKKPREIGEKH</sequence>
<evidence type="ECO:0000313" key="3">
    <source>
        <dbReference type="Proteomes" id="UP000494206"/>
    </source>
</evidence>
<name>A0A8S1EKY6_9PELO</name>
<reference evidence="2 3" key="1">
    <citation type="submission" date="2020-04" db="EMBL/GenBank/DDBJ databases">
        <authorList>
            <person name="Laetsch R D."/>
            <person name="Stevens L."/>
            <person name="Kumar S."/>
            <person name="Blaxter L. M."/>
        </authorList>
    </citation>
    <scope>NUCLEOTIDE SEQUENCE [LARGE SCALE GENOMIC DNA]</scope>
</reference>
<evidence type="ECO:0000259" key="1">
    <source>
        <dbReference type="Pfam" id="PF23309"/>
    </source>
</evidence>
<dbReference type="Proteomes" id="UP000494206">
    <property type="component" value="Unassembled WGS sequence"/>
</dbReference>
<feature type="domain" description="DUF7083" evidence="1">
    <location>
        <begin position="14"/>
        <end position="100"/>
    </location>
</feature>
<evidence type="ECO:0000313" key="2">
    <source>
        <dbReference type="EMBL" id="CAB3402763.1"/>
    </source>
</evidence>
<protein>
    <recommendedName>
        <fullName evidence="1">DUF7083 domain-containing protein</fullName>
    </recommendedName>
</protein>
<proteinExistence type="predicted"/>
<dbReference type="AlphaFoldDB" id="A0A8S1EKY6"/>